<gene>
    <name evidence="3" type="ORF">SHERM_25896</name>
</gene>
<dbReference type="Pfam" id="PF01535">
    <property type="entry name" value="PPR"/>
    <property type="match status" value="5"/>
</dbReference>
<comment type="caution">
    <text evidence="3">The sequence shown here is derived from an EMBL/GenBank/DDBJ whole genome shotgun (WGS) entry which is preliminary data.</text>
</comment>
<dbReference type="Proteomes" id="UP001153555">
    <property type="component" value="Unassembled WGS sequence"/>
</dbReference>
<proteinExistence type="predicted"/>
<dbReference type="InterPro" id="IPR002885">
    <property type="entry name" value="PPR_rpt"/>
</dbReference>
<sequence length="887" mass="98481">MFSPRNTLYSTRRRLFIKFVIPAKPTFGSLATAPASPTGPFSGHHQFITSSDERVQTQARLPANYGRTAGIAFASQSRELGLPQKYELLIEKCRLSCSEFEPKQNEILYDALTAFSEMFSSGVFPTHYALGSALRSCQKMGTGGLRHGIQIHGLISKTHHSFDVVICNVLISMYSNCIVGPAGSIPARRVFDTIADKNSVSYNSIISVYSQRGDVGPAFDLFSEMQESFSWSEFGPNEYTYGSLITAASESVDADGGCFLLKQLLAKIEMLGLMEDLYVGSALVSGFGKLGEIDIAKGIFAKMGMRNVVSLNGLMVGLVKFKHAREAVEVFLKTRGLVKFKLNSDSYVLLLSALGEFSCLEEGKRKGKEVHGYVTRTGINDSSVSVGNSLINMYAKCHSIEDARSVFISMLDKDSVTWSSIISGLDQNERFEDALLCFLEMKKFGLIPSNFTLISAMSSCASLGWIWMGEQIHCEAIKLGLDLDVSVSNTLLTLYADTGHITKCRKLFSLMHDCDRVSWNSILRAFTDNNETSIIEASKYFRQMMRSGWSPNNVTFTNILSAAASLSNLELTRQIHCLALKHRFTEDNIVKNSLLTCYGKCGEINECEILFSRMVDKDEVAWNSMISGYLHGEMLVEAMDLVKLMLQNGQRLDLFTFATVLSACASVATLEHGMEIHACAVKARLASDVVIGSALVDMYAKCGRIEYASRFFEQMPIKNVYSWNSMISGYARHGDGEKALEIFTRMKIENQQKPDHVTFVGVLSACSHMGLVLQGYEHFESMIKVYGLTPKIEHFCCMVDLLGRAGEFNKLEEFINNMPIEPSVLIWRTVLSACGRSSGRTLDLGKRAAKMILDLEPHNAHEKTQQMASSTHYPNEISCKPYRPIFA</sequence>
<feature type="repeat" description="PPR" evidence="2">
    <location>
        <begin position="414"/>
        <end position="448"/>
    </location>
</feature>
<dbReference type="InterPro" id="IPR011990">
    <property type="entry name" value="TPR-like_helical_dom_sf"/>
</dbReference>
<evidence type="ECO:0000313" key="4">
    <source>
        <dbReference type="Proteomes" id="UP001153555"/>
    </source>
</evidence>
<dbReference type="OrthoDB" id="645871at2759"/>
<dbReference type="FunFam" id="1.25.40.10:FF:000381">
    <property type="entry name" value="Pentatricopeptide repeat-containing protein"/>
    <property type="match status" value="2"/>
</dbReference>
<feature type="repeat" description="PPR" evidence="2">
    <location>
        <begin position="618"/>
        <end position="652"/>
    </location>
</feature>
<dbReference type="GO" id="GO:0009451">
    <property type="term" value="P:RNA modification"/>
    <property type="evidence" value="ECO:0007669"/>
    <property type="project" value="InterPro"/>
</dbReference>
<dbReference type="PANTHER" id="PTHR47926:SF390">
    <property type="entry name" value="TETRATRICOPEPTIDE REPEAT-LIKE SUPERFAMILY PROTEIN"/>
    <property type="match status" value="1"/>
</dbReference>
<organism evidence="3 4">
    <name type="scientific">Striga hermonthica</name>
    <name type="common">Purple witchweed</name>
    <name type="synonym">Buchnera hermonthica</name>
    <dbReference type="NCBI Taxonomy" id="68872"/>
    <lineage>
        <taxon>Eukaryota</taxon>
        <taxon>Viridiplantae</taxon>
        <taxon>Streptophyta</taxon>
        <taxon>Embryophyta</taxon>
        <taxon>Tracheophyta</taxon>
        <taxon>Spermatophyta</taxon>
        <taxon>Magnoliopsida</taxon>
        <taxon>eudicotyledons</taxon>
        <taxon>Gunneridae</taxon>
        <taxon>Pentapetalae</taxon>
        <taxon>asterids</taxon>
        <taxon>lamiids</taxon>
        <taxon>Lamiales</taxon>
        <taxon>Orobanchaceae</taxon>
        <taxon>Buchnereae</taxon>
        <taxon>Striga</taxon>
    </lineage>
</organism>
<dbReference type="NCBIfam" id="TIGR00756">
    <property type="entry name" value="PPR"/>
    <property type="match status" value="4"/>
</dbReference>
<protein>
    <submittedName>
        <fullName evidence="3">Pentatricopeptide repeat-containing protein</fullName>
    </submittedName>
</protein>
<dbReference type="AlphaFoldDB" id="A0A9N7RHU6"/>
<dbReference type="Gene3D" id="1.25.40.10">
    <property type="entry name" value="Tetratricopeptide repeat domain"/>
    <property type="match status" value="7"/>
</dbReference>
<dbReference type="FunFam" id="1.25.40.10:FF:000090">
    <property type="entry name" value="Pentatricopeptide repeat-containing protein, chloroplastic"/>
    <property type="match status" value="1"/>
</dbReference>
<keyword evidence="4" id="KW-1185">Reference proteome</keyword>
<name>A0A9N7RHU6_STRHE</name>
<keyword evidence="1" id="KW-0677">Repeat</keyword>
<accession>A0A9N7RHU6</accession>
<evidence type="ECO:0000256" key="1">
    <source>
        <dbReference type="ARBA" id="ARBA00022737"/>
    </source>
</evidence>
<evidence type="ECO:0000256" key="2">
    <source>
        <dbReference type="PROSITE-ProRule" id="PRU00708"/>
    </source>
</evidence>
<dbReference type="PROSITE" id="PS51375">
    <property type="entry name" value="PPR"/>
    <property type="match status" value="5"/>
</dbReference>
<dbReference type="PANTHER" id="PTHR47926">
    <property type="entry name" value="PENTATRICOPEPTIDE REPEAT-CONTAINING PROTEIN"/>
    <property type="match status" value="1"/>
</dbReference>
<dbReference type="Pfam" id="PF13041">
    <property type="entry name" value="PPR_2"/>
    <property type="match status" value="3"/>
</dbReference>
<feature type="repeat" description="PPR" evidence="2">
    <location>
        <begin position="719"/>
        <end position="753"/>
    </location>
</feature>
<dbReference type="FunFam" id="1.25.40.10:FF:000073">
    <property type="entry name" value="Pentatricopeptide repeat-containing protein chloroplastic"/>
    <property type="match status" value="1"/>
</dbReference>
<evidence type="ECO:0000313" key="3">
    <source>
        <dbReference type="EMBL" id="CAA0830475.1"/>
    </source>
</evidence>
<feature type="repeat" description="PPR" evidence="2">
    <location>
        <begin position="515"/>
        <end position="551"/>
    </location>
</feature>
<dbReference type="EMBL" id="CACSLK010027829">
    <property type="protein sequence ID" value="CAA0830475.1"/>
    <property type="molecule type" value="Genomic_DNA"/>
</dbReference>
<dbReference type="GO" id="GO:0003729">
    <property type="term" value="F:mRNA binding"/>
    <property type="evidence" value="ECO:0007669"/>
    <property type="project" value="UniProtKB-ARBA"/>
</dbReference>
<reference evidence="3" key="1">
    <citation type="submission" date="2019-12" db="EMBL/GenBank/DDBJ databases">
        <authorList>
            <person name="Scholes J."/>
        </authorList>
    </citation>
    <scope>NUCLEOTIDE SEQUENCE</scope>
</reference>
<dbReference type="InterPro" id="IPR046960">
    <property type="entry name" value="PPR_At4g14850-like_plant"/>
</dbReference>
<feature type="repeat" description="PPR" evidence="2">
    <location>
        <begin position="198"/>
        <end position="228"/>
    </location>
</feature>